<name>A0A9D1LC03_9FIRM</name>
<dbReference type="InterPro" id="IPR047296">
    <property type="entry name" value="GIY-YIG_UvrC_Cho"/>
</dbReference>
<dbReference type="Gene3D" id="3.30.420.340">
    <property type="entry name" value="UvrC, RNAse H endonuclease domain"/>
    <property type="match status" value="1"/>
</dbReference>
<accession>A0A9D1LC03</accession>
<dbReference type="SMART" id="SM00278">
    <property type="entry name" value="HhH1"/>
    <property type="match status" value="2"/>
</dbReference>
<dbReference type="GO" id="GO:0006289">
    <property type="term" value="P:nucleotide-excision repair"/>
    <property type="evidence" value="ECO:0007669"/>
    <property type="project" value="UniProtKB-UniRule"/>
</dbReference>
<dbReference type="Pfam" id="PF08459">
    <property type="entry name" value="UvrC_RNaseH_dom"/>
    <property type="match status" value="1"/>
</dbReference>
<comment type="subcellular location">
    <subcellularLocation>
        <location evidence="7">Cytoplasm</location>
    </subcellularLocation>
</comment>
<keyword evidence="3 7" id="KW-0228">DNA excision</keyword>
<dbReference type="InterPro" id="IPR004791">
    <property type="entry name" value="UvrC"/>
</dbReference>
<dbReference type="SUPFAM" id="SSF46600">
    <property type="entry name" value="C-terminal UvrC-binding domain of UvrB"/>
    <property type="match status" value="1"/>
</dbReference>
<evidence type="ECO:0000256" key="2">
    <source>
        <dbReference type="ARBA" id="ARBA00022763"/>
    </source>
</evidence>
<dbReference type="GO" id="GO:0003677">
    <property type="term" value="F:DNA binding"/>
    <property type="evidence" value="ECO:0007669"/>
    <property type="project" value="UniProtKB-UniRule"/>
</dbReference>
<keyword evidence="4 7" id="KW-0267">Excision nuclease</keyword>
<reference evidence="11" key="1">
    <citation type="submission" date="2020-10" db="EMBL/GenBank/DDBJ databases">
        <authorList>
            <person name="Gilroy R."/>
        </authorList>
    </citation>
    <scope>NUCLEOTIDE SEQUENCE</scope>
    <source>
        <strain evidence="11">ChiGjej1B1-19959</strain>
    </source>
</reference>
<keyword evidence="1 7" id="KW-0963">Cytoplasm</keyword>
<dbReference type="PANTHER" id="PTHR30562:SF1">
    <property type="entry name" value="UVRABC SYSTEM PROTEIN C"/>
    <property type="match status" value="1"/>
</dbReference>
<feature type="domain" description="GIY-YIG" evidence="9">
    <location>
        <begin position="17"/>
        <end position="96"/>
    </location>
</feature>
<proteinExistence type="inferred from homology"/>
<gene>
    <name evidence="7 11" type="primary">uvrC</name>
    <name evidence="11" type="ORF">IAC53_00125</name>
</gene>
<evidence type="ECO:0000256" key="7">
    <source>
        <dbReference type="HAMAP-Rule" id="MF_00203"/>
    </source>
</evidence>
<keyword evidence="2 7" id="KW-0227">DNA damage</keyword>
<dbReference type="PANTHER" id="PTHR30562">
    <property type="entry name" value="UVRC/OXIDOREDUCTASE"/>
    <property type="match status" value="1"/>
</dbReference>
<dbReference type="Pfam" id="PF01541">
    <property type="entry name" value="GIY-YIG"/>
    <property type="match status" value="1"/>
</dbReference>
<dbReference type="PROSITE" id="PS50164">
    <property type="entry name" value="GIY_YIG"/>
    <property type="match status" value="1"/>
</dbReference>
<dbReference type="InterPro" id="IPR010994">
    <property type="entry name" value="RuvA_2-like"/>
</dbReference>
<keyword evidence="5 7" id="KW-0234">DNA repair</keyword>
<comment type="subunit">
    <text evidence="7">Interacts with UvrB in an incision complex.</text>
</comment>
<comment type="caution">
    <text evidence="11">The sequence shown here is derived from an EMBL/GenBank/DDBJ whole genome shotgun (WGS) entry which is preliminary data.</text>
</comment>
<dbReference type="Gene3D" id="1.10.150.20">
    <property type="entry name" value="5' to 3' exonuclease, C-terminal subdomain"/>
    <property type="match status" value="1"/>
</dbReference>
<dbReference type="GO" id="GO:0009381">
    <property type="term" value="F:excinuclease ABC activity"/>
    <property type="evidence" value="ECO:0007669"/>
    <property type="project" value="UniProtKB-UniRule"/>
</dbReference>
<feature type="domain" description="UVR" evidence="8">
    <location>
        <begin position="207"/>
        <end position="242"/>
    </location>
</feature>
<protein>
    <recommendedName>
        <fullName evidence="7">UvrABC system protein C</fullName>
        <shortName evidence="7">Protein UvrC</shortName>
    </recommendedName>
    <alternativeName>
        <fullName evidence="7">Excinuclease ABC subunit C</fullName>
    </alternativeName>
</protein>
<organism evidence="11 12">
    <name type="scientific">Candidatus Fimenecus excrementigallinarum</name>
    <dbReference type="NCBI Taxonomy" id="2840816"/>
    <lineage>
        <taxon>Bacteria</taxon>
        <taxon>Bacillati</taxon>
        <taxon>Bacillota</taxon>
        <taxon>Clostridia</taxon>
        <taxon>Candidatus Fimenecus</taxon>
    </lineage>
</organism>
<dbReference type="SUPFAM" id="SSF47781">
    <property type="entry name" value="RuvA domain 2-like"/>
    <property type="match status" value="1"/>
</dbReference>
<dbReference type="Pfam" id="PF14520">
    <property type="entry name" value="HHH_5"/>
    <property type="match status" value="1"/>
</dbReference>
<dbReference type="InterPro" id="IPR035901">
    <property type="entry name" value="GIY-YIG_endonuc_sf"/>
</dbReference>
<evidence type="ECO:0000256" key="6">
    <source>
        <dbReference type="ARBA" id="ARBA00023236"/>
    </source>
</evidence>
<dbReference type="PROSITE" id="PS50165">
    <property type="entry name" value="UVRC"/>
    <property type="match status" value="1"/>
</dbReference>
<evidence type="ECO:0000313" key="12">
    <source>
        <dbReference type="Proteomes" id="UP000824071"/>
    </source>
</evidence>
<dbReference type="Gene3D" id="4.10.860.10">
    <property type="entry name" value="UVR domain"/>
    <property type="match status" value="1"/>
</dbReference>
<evidence type="ECO:0000256" key="3">
    <source>
        <dbReference type="ARBA" id="ARBA00022769"/>
    </source>
</evidence>
<evidence type="ECO:0000256" key="1">
    <source>
        <dbReference type="ARBA" id="ARBA00022490"/>
    </source>
</evidence>
<dbReference type="InterPro" id="IPR050066">
    <property type="entry name" value="UvrABC_protein_C"/>
</dbReference>
<evidence type="ECO:0000259" key="9">
    <source>
        <dbReference type="PROSITE" id="PS50164"/>
    </source>
</evidence>
<dbReference type="InterPro" id="IPR001943">
    <property type="entry name" value="UVR_dom"/>
</dbReference>
<dbReference type="HAMAP" id="MF_00203">
    <property type="entry name" value="UvrC"/>
    <property type="match status" value="1"/>
</dbReference>
<dbReference type="PROSITE" id="PS50151">
    <property type="entry name" value="UVR"/>
    <property type="match status" value="1"/>
</dbReference>
<evidence type="ECO:0000259" key="10">
    <source>
        <dbReference type="PROSITE" id="PS50165"/>
    </source>
</evidence>
<dbReference type="GO" id="GO:0009432">
    <property type="term" value="P:SOS response"/>
    <property type="evidence" value="ECO:0007669"/>
    <property type="project" value="UniProtKB-UniRule"/>
</dbReference>
<dbReference type="NCBIfam" id="TIGR00194">
    <property type="entry name" value="uvrC"/>
    <property type="match status" value="1"/>
</dbReference>
<dbReference type="InterPro" id="IPR001162">
    <property type="entry name" value="UvrC_RNase_H_dom"/>
</dbReference>
<dbReference type="GO" id="GO:0005737">
    <property type="term" value="C:cytoplasm"/>
    <property type="evidence" value="ECO:0007669"/>
    <property type="project" value="UniProtKB-SubCell"/>
</dbReference>
<dbReference type="EMBL" id="DVMW01000001">
    <property type="protein sequence ID" value="HIU35008.1"/>
    <property type="molecule type" value="Genomic_DNA"/>
</dbReference>
<feature type="domain" description="UvrC family homology region profile" evidence="10">
    <location>
        <begin position="258"/>
        <end position="486"/>
    </location>
</feature>
<dbReference type="InterPro" id="IPR003583">
    <property type="entry name" value="Hlx-hairpin-Hlx_DNA-bd_motif"/>
</dbReference>
<dbReference type="SMART" id="SM00465">
    <property type="entry name" value="GIYc"/>
    <property type="match status" value="1"/>
</dbReference>
<dbReference type="Pfam" id="PF02151">
    <property type="entry name" value="UVR"/>
    <property type="match status" value="1"/>
</dbReference>
<dbReference type="GO" id="GO:0009380">
    <property type="term" value="C:excinuclease repair complex"/>
    <property type="evidence" value="ECO:0007669"/>
    <property type="project" value="InterPro"/>
</dbReference>
<dbReference type="Proteomes" id="UP000824071">
    <property type="component" value="Unassembled WGS sequence"/>
</dbReference>
<evidence type="ECO:0000313" key="11">
    <source>
        <dbReference type="EMBL" id="HIU35008.1"/>
    </source>
</evidence>
<comment type="similarity">
    <text evidence="7">Belongs to the UvrC family.</text>
</comment>
<sequence length="613" mass="69204">MESRRAALRKKSMRLPLLPGVYIMKNKAGEIIYIGKAKALKNRVSQYFGSPNAHTVKVRKMVENVEDFDYIVTGSEFEALVLECSLIKQHMPKYNILLKDDKGYSYIRIAGKTYKTISAVLQKQDDGAQYIGPYTSSFAVKQSVDAANKIFMLPQCGRDFDKEVRAARPCLNYYISRCCGVCTGKVNPAEYAEAAEQAIRFLKGDTRAVLESLTAQMEQAAEALDFERAAKLRDRIAAIQKMQEKQKVVFKSVEEQDVFSMAESENSVCLAVLRFSDGRLFDSEHFFFDKAGSAGEMMASAITSYYSLRRDVPKRVTVDGAVDGREDLERWLCEKRGKKTEIFCPQRGEQVEVVKMCRENAQEKLALKLGIRGRDVAVLEELRDLLGLTRAPSYIEAYDISHTAGADSVGGMVVFQDGKPLKSAYRRFRIRSFEGNDDYRSMHEVLTRRFEEYEKLKDTNEGFGRLPDLILLDGGVGQVNAVKPVLDRFGLSVPLFGMVKDNRHRTRAIAQNGGEIEIRSNRRVFTLVSDIQEEVHRYSVAYHHARHAKHSLSMTLCEIDGIGEKKARALLKRFKTLTAVREADIDALCTAPGISRKTAEQIYAYFHPEEADA</sequence>
<dbReference type="Pfam" id="PF22920">
    <property type="entry name" value="UvrC_RNaseH"/>
    <property type="match status" value="1"/>
</dbReference>
<dbReference type="CDD" id="cd10434">
    <property type="entry name" value="GIY-YIG_UvrC_Cho"/>
    <property type="match status" value="1"/>
</dbReference>
<keyword evidence="6 7" id="KW-0742">SOS response</keyword>
<evidence type="ECO:0000256" key="4">
    <source>
        <dbReference type="ARBA" id="ARBA00022881"/>
    </source>
</evidence>
<dbReference type="SUPFAM" id="SSF82771">
    <property type="entry name" value="GIY-YIG endonuclease"/>
    <property type="match status" value="1"/>
</dbReference>
<dbReference type="Gene3D" id="3.40.1440.10">
    <property type="entry name" value="GIY-YIG endonuclease"/>
    <property type="match status" value="1"/>
</dbReference>
<dbReference type="FunFam" id="3.40.1440.10:FF:000001">
    <property type="entry name" value="UvrABC system protein C"/>
    <property type="match status" value="1"/>
</dbReference>
<dbReference type="InterPro" id="IPR038476">
    <property type="entry name" value="UvrC_RNase_H_dom_sf"/>
</dbReference>
<evidence type="ECO:0000259" key="8">
    <source>
        <dbReference type="PROSITE" id="PS50151"/>
    </source>
</evidence>
<dbReference type="InterPro" id="IPR036876">
    <property type="entry name" value="UVR_dom_sf"/>
</dbReference>
<reference evidence="11" key="2">
    <citation type="journal article" date="2021" name="PeerJ">
        <title>Extensive microbial diversity within the chicken gut microbiome revealed by metagenomics and culture.</title>
        <authorList>
            <person name="Gilroy R."/>
            <person name="Ravi A."/>
            <person name="Getino M."/>
            <person name="Pursley I."/>
            <person name="Horton D.L."/>
            <person name="Alikhan N.F."/>
            <person name="Baker D."/>
            <person name="Gharbi K."/>
            <person name="Hall N."/>
            <person name="Watson M."/>
            <person name="Adriaenssens E.M."/>
            <person name="Foster-Nyarko E."/>
            <person name="Jarju S."/>
            <person name="Secka A."/>
            <person name="Antonio M."/>
            <person name="Oren A."/>
            <person name="Chaudhuri R.R."/>
            <person name="La Ragione R."/>
            <person name="Hildebrand F."/>
            <person name="Pallen M.J."/>
        </authorList>
    </citation>
    <scope>NUCLEOTIDE SEQUENCE</scope>
    <source>
        <strain evidence="11">ChiGjej1B1-19959</strain>
    </source>
</reference>
<dbReference type="InterPro" id="IPR000305">
    <property type="entry name" value="GIY-YIG_endonuc"/>
</dbReference>
<evidence type="ECO:0000256" key="5">
    <source>
        <dbReference type="ARBA" id="ARBA00023204"/>
    </source>
</evidence>
<dbReference type="AlphaFoldDB" id="A0A9D1LC03"/>
<comment type="function">
    <text evidence="7">The UvrABC repair system catalyzes the recognition and processing of DNA lesions. UvrC both incises the 5' and 3' sides of the lesion. The N-terminal half is responsible for the 3' incision and the C-terminal half is responsible for the 5' incision.</text>
</comment>